<accession>A0ABU7LLH2</accession>
<dbReference type="InterPro" id="IPR007459">
    <property type="entry name" value="DNA_pol3_chi"/>
</dbReference>
<keyword evidence="1" id="KW-0808">Transferase</keyword>
<dbReference type="EMBL" id="JAZDRP010000001">
    <property type="protein sequence ID" value="MEE2524782.1"/>
    <property type="molecule type" value="Genomic_DNA"/>
</dbReference>
<proteinExistence type="predicted"/>
<gene>
    <name evidence="1" type="ORF">V0U79_00255</name>
</gene>
<evidence type="ECO:0000313" key="2">
    <source>
        <dbReference type="Proteomes" id="UP001354971"/>
    </source>
</evidence>
<dbReference type="RefSeq" id="WP_330197450.1">
    <property type="nucleotide sequence ID" value="NZ_JAZDRP010000001.1"/>
</dbReference>
<dbReference type="Gene3D" id="3.40.50.10110">
    <property type="entry name" value="DNA polymerase III subunit chi"/>
    <property type="match status" value="1"/>
</dbReference>
<dbReference type="InterPro" id="IPR036768">
    <property type="entry name" value="PolIII_chi_sf"/>
</dbReference>
<dbReference type="Proteomes" id="UP001354971">
    <property type="component" value="Unassembled WGS sequence"/>
</dbReference>
<name>A0ABU7LLH2_9PROT</name>
<dbReference type="SUPFAM" id="SSF102400">
    <property type="entry name" value="DNA polymerase III chi subunit"/>
    <property type="match status" value="1"/>
</dbReference>
<evidence type="ECO:0000313" key="1">
    <source>
        <dbReference type="EMBL" id="MEE2524782.1"/>
    </source>
</evidence>
<sequence>MPGELWFYHLERTTLADALPELLEKTLEKGWRALVRTSSTDRLKELDQRLWTVKEDNFLAHGRSDEPDPDRQPILLSLEEDNANKAQVLFTLDGVEPENPDGFERCCVMFDAADEAAINASRALWKKAKGEGRSVAYWQQSVEGRWEKKA</sequence>
<keyword evidence="1" id="KW-0548">Nucleotidyltransferase</keyword>
<dbReference type="EC" id="2.7.7.7" evidence="1"/>
<reference evidence="1 2" key="1">
    <citation type="submission" date="2024-01" db="EMBL/GenBank/DDBJ databases">
        <title>Hyphobacterium bacterium isolated from marine sediment.</title>
        <authorList>
            <person name="Zhao S."/>
        </authorList>
    </citation>
    <scope>NUCLEOTIDE SEQUENCE [LARGE SCALE GENOMIC DNA]</scope>
    <source>
        <strain evidence="2">HN65</strain>
    </source>
</reference>
<dbReference type="NCBIfam" id="NF004347">
    <property type="entry name" value="PRK05728.1-4"/>
    <property type="match status" value="1"/>
</dbReference>
<keyword evidence="2" id="KW-1185">Reference proteome</keyword>
<dbReference type="PANTHER" id="PTHR38767">
    <property type="entry name" value="DNA POLYMERASE III SUBUNIT CHI"/>
    <property type="match status" value="1"/>
</dbReference>
<dbReference type="Pfam" id="PF04364">
    <property type="entry name" value="DNA_pol3_chi"/>
    <property type="match status" value="1"/>
</dbReference>
<protein>
    <submittedName>
        <fullName evidence="1">DNA polymerase III subunit chi</fullName>
        <ecNumber evidence="1">2.7.7.7</ecNumber>
    </submittedName>
</protein>
<comment type="caution">
    <text evidence="1">The sequence shown here is derived from an EMBL/GenBank/DDBJ whole genome shotgun (WGS) entry which is preliminary data.</text>
</comment>
<dbReference type="PANTHER" id="PTHR38767:SF1">
    <property type="entry name" value="DNA POLYMERASE III SUBUNIT CHI"/>
    <property type="match status" value="1"/>
</dbReference>
<organism evidence="1 2">
    <name type="scientific">Hyphobacterium lacteum</name>
    <dbReference type="NCBI Taxonomy" id="3116575"/>
    <lineage>
        <taxon>Bacteria</taxon>
        <taxon>Pseudomonadati</taxon>
        <taxon>Pseudomonadota</taxon>
        <taxon>Alphaproteobacteria</taxon>
        <taxon>Maricaulales</taxon>
        <taxon>Maricaulaceae</taxon>
        <taxon>Hyphobacterium</taxon>
    </lineage>
</organism>
<dbReference type="GO" id="GO:0003887">
    <property type="term" value="F:DNA-directed DNA polymerase activity"/>
    <property type="evidence" value="ECO:0007669"/>
    <property type="project" value="UniProtKB-EC"/>
</dbReference>